<reference evidence="2 3" key="1">
    <citation type="submission" date="2024-09" db="EMBL/GenBank/DDBJ databases">
        <authorList>
            <consortium name="All-Russian atlas of soil microorganisms"/>
            <consortium name="as a basis for the search for new antimicrobial producers and enzymes with unique properties"/>
            <person name="Sokolova E.A."/>
            <person name="Voronina E.N."/>
        </authorList>
    </citation>
    <scope>NUCLEOTIDE SEQUENCE [LARGE SCALE GENOMIC DNA]</scope>
    <source>
        <strain evidence="2 3">AF-22b-331.1</strain>
    </source>
</reference>
<dbReference type="Proteomes" id="UP001605261">
    <property type="component" value="Unassembled WGS sequence"/>
</dbReference>
<dbReference type="RefSeq" id="WP_394164048.1">
    <property type="nucleotide sequence ID" value="NZ_JBHGCJ010000011.1"/>
</dbReference>
<keyword evidence="1" id="KW-0732">Signal</keyword>
<evidence type="ECO:0000256" key="1">
    <source>
        <dbReference type="SAM" id="SignalP"/>
    </source>
</evidence>
<name>A0ABW7CZS0_9GAMM</name>
<comment type="caution">
    <text evidence="2">The sequence shown here is derived from an EMBL/GenBank/DDBJ whole genome shotgun (WGS) entry which is preliminary data.</text>
</comment>
<protein>
    <recommendedName>
        <fullName evidence="4">DUF3617 family protein</fullName>
    </recommendedName>
</protein>
<organism evidence="2 3">
    <name type="scientific">Stenotrophomonas nematodicola</name>
    <dbReference type="NCBI Taxonomy" id="2656746"/>
    <lineage>
        <taxon>Bacteria</taxon>
        <taxon>Pseudomonadati</taxon>
        <taxon>Pseudomonadota</taxon>
        <taxon>Gammaproteobacteria</taxon>
        <taxon>Lysobacterales</taxon>
        <taxon>Lysobacteraceae</taxon>
        <taxon>Stenotrophomonas</taxon>
    </lineage>
</organism>
<accession>A0ABW7CZS0</accession>
<gene>
    <name evidence="2" type="ORF">ACEU0G_000336</name>
</gene>
<sequence length="385" mass="39883">MTHVPPMPAPVTPRRRAARAAALLGLIAVACAASATAAEKIKMHRSGAGTPGPDGWLEATSSGGSFSVRLPCRFNDLTATPGSGDVVRADVLGCVGDGVKFGATRVQYRDAALAGTYFEGFAAAGALPGASLDRAPYRDHPTITRQLDTGSTCTLVRIVHGTRDNILMTVEAAPARCSSARKMGMQFLDSLVPGTPSTDDTADTAGTGTGTVATAAAVAAPTLSECPLDAELAGAQAVAAFGALPRDVEEKMPSDTCKPATTASMIMRRDGICTIGGQPMTFASLMTLEATGAPVSMMFMTAYRDDTHAALQAALEQRYRTQPVSTYPRYAPAHRQPTSIVSQPGGTLLLLGRSPPETSGEAMTSVFQFAPASADLVNRSTTTCR</sequence>
<proteinExistence type="predicted"/>
<dbReference type="EMBL" id="JBHGCJ010000011">
    <property type="protein sequence ID" value="MFG6110461.1"/>
    <property type="molecule type" value="Genomic_DNA"/>
</dbReference>
<evidence type="ECO:0000313" key="3">
    <source>
        <dbReference type="Proteomes" id="UP001605261"/>
    </source>
</evidence>
<feature type="chain" id="PRO_5047424166" description="DUF3617 family protein" evidence="1">
    <location>
        <begin position="38"/>
        <end position="385"/>
    </location>
</feature>
<feature type="signal peptide" evidence="1">
    <location>
        <begin position="1"/>
        <end position="37"/>
    </location>
</feature>
<evidence type="ECO:0000313" key="2">
    <source>
        <dbReference type="EMBL" id="MFG6110461.1"/>
    </source>
</evidence>
<evidence type="ECO:0008006" key="4">
    <source>
        <dbReference type="Google" id="ProtNLM"/>
    </source>
</evidence>
<keyword evidence="3" id="KW-1185">Reference proteome</keyword>